<evidence type="ECO:0000313" key="6">
    <source>
        <dbReference type="RefSeq" id="XP_013410121.1"/>
    </source>
</evidence>
<dbReference type="OrthoDB" id="295078at2759"/>
<dbReference type="FunCoup" id="A0A1S3JJ18">
    <property type="interactions" value="2066"/>
</dbReference>
<dbReference type="GO" id="GO:0031267">
    <property type="term" value="F:small GTPase binding"/>
    <property type="evidence" value="ECO:0007669"/>
    <property type="project" value="UniProtKB-ARBA"/>
</dbReference>
<keyword evidence="2" id="KW-0175">Coiled coil</keyword>
<dbReference type="FunFam" id="1.10.10.750:FF:000004">
    <property type="entry name" value="Putative rab gtpase-activating protein 1"/>
    <property type="match status" value="1"/>
</dbReference>
<dbReference type="SUPFAM" id="SSF47923">
    <property type="entry name" value="Ypt/Rab-GAP domain of gyp1p"/>
    <property type="match status" value="2"/>
</dbReference>
<dbReference type="RefSeq" id="XP_013410121.1">
    <property type="nucleotide sequence ID" value="XM_013554667.1"/>
</dbReference>
<dbReference type="SMART" id="SM00164">
    <property type="entry name" value="TBC"/>
    <property type="match status" value="1"/>
</dbReference>
<dbReference type="Gene3D" id="1.10.10.750">
    <property type="entry name" value="Ypt/Rab-GAP domain of gyp1p, domain 1"/>
    <property type="match status" value="1"/>
</dbReference>
<dbReference type="FunFam" id="1.10.472.80:FF:000007">
    <property type="entry name" value="Rab GTPase-activating protein 1 isoform X1"/>
    <property type="match status" value="1"/>
</dbReference>
<feature type="region of interest" description="Disordered" evidence="3">
    <location>
        <begin position="711"/>
        <end position="742"/>
    </location>
</feature>
<sequence length="742" mass="85523">MLISPGRNVKHSDMHLLDMVHMGQGNDGKVYIISGNWDPKDSAFGILNTETPKDTRVFMTVAVDLVIAGIREPVRFVIETKAKIFPQNERFWYINKKPLQEKFHLKLKEVESTDGDEAAYEVVSIISQTEKDRKKANLSLNISPTKNIPEDVKTPNGDESSDPDEPIMSGSGSVSKEITDEELLKAWGDTLKVWHQNLALRPKQVHQLCRKGIPEALRGEVWQLLAGCQDSKDMFEAFRILITKDSVSEDVIMRDINRTFPAHDYFRETGGLGQDALYKISKAYSVYDEEIGYCQGLSFLAAGLVLHMPEEQAFAVLVKIMFDYGLRDLFKNSFDDLHLKFYQLERLMQDQLSDLYEHFMELRLEAHMYASQWFLTLFTAKFPLFMVFHIMDVFLSEGMNTIFHVALALLKSNRKELLALDFEGILKYFRVQLPKKYRSEENARELLTTAVSWKISSKKLKKYEKEYMSIKEAQMQQEDPIERYERENKRLMEANMRLEQENDDLAHELVTSKIQLRSDLDAMEARTFESEDKADALAKELLSTKTDLVELEEEKKRLETESAQLKDMCRRELEKLDQESSRNNAIIAEYKQICTQLSERLEKQASASKIDLAKIKEVISGCDRCTKLANTDTQLKSMDTSMTISDGADPNQVLDATKQIRELELELAQTKLALVESECKTQDLTHQLNAALTELQASKNTWFQKTFNSIKEAAAKRDPKERDSKDHKEKERENKERKESMT</sequence>
<evidence type="ECO:0000259" key="4">
    <source>
        <dbReference type="PROSITE" id="PS50086"/>
    </source>
</evidence>
<dbReference type="PROSITE" id="PS50086">
    <property type="entry name" value="TBC_RABGAP"/>
    <property type="match status" value="1"/>
</dbReference>
<dbReference type="InterPro" id="IPR050302">
    <property type="entry name" value="Rab_GAP_TBC_domain"/>
</dbReference>
<reference evidence="6" key="1">
    <citation type="submission" date="2025-08" db="UniProtKB">
        <authorList>
            <consortium name="RefSeq"/>
        </authorList>
    </citation>
    <scope>IDENTIFICATION</scope>
    <source>
        <tissue evidence="6">Gonads</tissue>
    </source>
</reference>
<dbReference type="InterPro" id="IPR000195">
    <property type="entry name" value="Rab-GAP-TBC_dom"/>
</dbReference>
<dbReference type="Pfam" id="PF00566">
    <property type="entry name" value="RabGAP-TBC"/>
    <property type="match status" value="1"/>
</dbReference>
<gene>
    <name evidence="6" type="primary">LOC106173516</name>
</gene>
<dbReference type="AlphaFoldDB" id="A0A1S3JJ18"/>
<dbReference type="FunFam" id="1.10.8.270:FF:000001">
    <property type="entry name" value="TBC1 domain family member 1"/>
    <property type="match status" value="1"/>
</dbReference>
<dbReference type="Proteomes" id="UP000085678">
    <property type="component" value="Unplaced"/>
</dbReference>
<dbReference type="InterPro" id="IPR035969">
    <property type="entry name" value="Rab-GAP_TBC_sf"/>
</dbReference>
<feature type="domain" description="Rab-GAP TBC" evidence="4">
    <location>
        <begin position="212"/>
        <end position="398"/>
    </location>
</feature>
<keyword evidence="1" id="KW-0343">GTPase activation</keyword>
<feature type="compositionally biased region" description="Basic and acidic residues" evidence="3">
    <location>
        <begin position="713"/>
        <end position="742"/>
    </location>
</feature>
<dbReference type="InParanoid" id="A0A1S3JJ18"/>
<dbReference type="PANTHER" id="PTHR47219:SF9">
    <property type="entry name" value="GTPASE ACTIVATING PROTEIN AND CENTROSOME-ASSOCIATED, ISOFORM B"/>
    <property type="match status" value="1"/>
</dbReference>
<proteinExistence type="predicted"/>
<evidence type="ECO:0000256" key="2">
    <source>
        <dbReference type="SAM" id="Coils"/>
    </source>
</evidence>
<dbReference type="Gene3D" id="1.10.472.80">
    <property type="entry name" value="Ypt/Rab-GAP domain of gyp1p, domain 3"/>
    <property type="match status" value="1"/>
</dbReference>
<feature type="coiled-coil region" evidence="2">
    <location>
        <begin position="481"/>
        <end position="575"/>
    </location>
</feature>
<dbReference type="InterPro" id="IPR022164">
    <property type="entry name" value="Kinesin-like"/>
</dbReference>
<dbReference type="GO" id="GO:0005096">
    <property type="term" value="F:GTPase activator activity"/>
    <property type="evidence" value="ECO:0007669"/>
    <property type="project" value="UniProtKB-KW"/>
</dbReference>
<dbReference type="GO" id="GO:0005737">
    <property type="term" value="C:cytoplasm"/>
    <property type="evidence" value="ECO:0007669"/>
    <property type="project" value="UniProtKB-ARBA"/>
</dbReference>
<dbReference type="Pfam" id="PF12473">
    <property type="entry name" value="DUF3694"/>
    <property type="match status" value="1"/>
</dbReference>
<protein>
    <submittedName>
        <fullName evidence="6">Rab GTPase-activating protein 1-like isoform X1</fullName>
    </submittedName>
</protein>
<dbReference type="KEGG" id="lak:106173516"/>
<evidence type="ECO:0000256" key="1">
    <source>
        <dbReference type="ARBA" id="ARBA00022468"/>
    </source>
</evidence>
<evidence type="ECO:0000256" key="3">
    <source>
        <dbReference type="SAM" id="MobiDB-lite"/>
    </source>
</evidence>
<name>A0A1S3JJ18_LINAN</name>
<dbReference type="PANTHER" id="PTHR47219">
    <property type="entry name" value="RAB GTPASE-ACTIVATING PROTEIN 1-LIKE"/>
    <property type="match status" value="1"/>
</dbReference>
<evidence type="ECO:0000313" key="5">
    <source>
        <dbReference type="Proteomes" id="UP000085678"/>
    </source>
</evidence>
<accession>A0A1S3JJ18</accession>
<keyword evidence="5" id="KW-1185">Reference proteome</keyword>
<feature type="coiled-coil region" evidence="2">
    <location>
        <begin position="653"/>
        <end position="680"/>
    </location>
</feature>
<feature type="region of interest" description="Disordered" evidence="3">
    <location>
        <begin position="137"/>
        <end position="174"/>
    </location>
</feature>
<organism evidence="5 6">
    <name type="scientific">Lingula anatina</name>
    <name type="common">Brachiopod</name>
    <name type="synonym">Lingula unguis</name>
    <dbReference type="NCBI Taxonomy" id="7574"/>
    <lineage>
        <taxon>Eukaryota</taxon>
        <taxon>Metazoa</taxon>
        <taxon>Spiralia</taxon>
        <taxon>Lophotrochozoa</taxon>
        <taxon>Brachiopoda</taxon>
        <taxon>Linguliformea</taxon>
        <taxon>Lingulata</taxon>
        <taxon>Lingulida</taxon>
        <taxon>Linguloidea</taxon>
        <taxon>Lingulidae</taxon>
        <taxon>Lingula</taxon>
    </lineage>
</organism>
<dbReference type="STRING" id="7574.A0A1S3JJ18"/>
<dbReference type="Gene3D" id="1.10.8.270">
    <property type="entry name" value="putative rabgap domain of human tbc1 domain family member 14 like domains"/>
    <property type="match status" value="1"/>
</dbReference>
<dbReference type="GeneID" id="106173516"/>